<dbReference type="InterPro" id="IPR050168">
    <property type="entry name" value="AAA_ATPase_domain"/>
</dbReference>
<dbReference type="Gene3D" id="1.10.8.60">
    <property type="match status" value="1"/>
</dbReference>
<feature type="compositionally biased region" description="Basic and acidic residues" evidence="19">
    <location>
        <begin position="861"/>
        <end position="874"/>
    </location>
</feature>
<dbReference type="SUPFAM" id="SSF50692">
    <property type="entry name" value="ADC-like"/>
    <property type="match status" value="1"/>
</dbReference>
<dbReference type="Pfam" id="PF17862">
    <property type="entry name" value="AAA_lid_3"/>
    <property type="match status" value="1"/>
</dbReference>
<dbReference type="PANTHER" id="PTHR23077:SF12">
    <property type="entry name" value="PEROXISOMAL ATPASE PEX1"/>
    <property type="match status" value="1"/>
</dbReference>
<feature type="repeat" description="ANK" evidence="18">
    <location>
        <begin position="35"/>
        <end position="67"/>
    </location>
</feature>
<evidence type="ECO:0000259" key="20">
    <source>
        <dbReference type="SMART" id="SM00382"/>
    </source>
</evidence>
<feature type="compositionally biased region" description="Polar residues" evidence="19">
    <location>
        <begin position="490"/>
        <end position="506"/>
    </location>
</feature>
<dbReference type="PROSITE" id="PS50297">
    <property type="entry name" value="ANK_REP_REGION"/>
    <property type="match status" value="2"/>
</dbReference>
<feature type="compositionally biased region" description="Polar residues" evidence="19">
    <location>
        <begin position="327"/>
        <end position="338"/>
    </location>
</feature>
<feature type="compositionally biased region" description="Low complexity" evidence="19">
    <location>
        <begin position="1620"/>
        <end position="1632"/>
    </location>
</feature>
<proteinExistence type="inferred from homology"/>
<feature type="compositionally biased region" description="Polar residues" evidence="19">
    <location>
        <begin position="159"/>
        <end position="177"/>
    </location>
</feature>
<dbReference type="GO" id="GO:0016558">
    <property type="term" value="P:protein import into peroxisome matrix"/>
    <property type="evidence" value="ECO:0007669"/>
    <property type="project" value="TreeGrafter"/>
</dbReference>
<feature type="compositionally biased region" description="Pro residues" evidence="19">
    <location>
        <begin position="390"/>
        <end position="405"/>
    </location>
</feature>
<evidence type="ECO:0000256" key="10">
    <source>
        <dbReference type="ARBA" id="ARBA00022927"/>
    </source>
</evidence>
<dbReference type="GO" id="GO:0005524">
    <property type="term" value="F:ATP binding"/>
    <property type="evidence" value="ECO:0007669"/>
    <property type="project" value="UniProtKB-KW"/>
</dbReference>
<dbReference type="InterPro" id="IPR003959">
    <property type="entry name" value="ATPase_AAA_core"/>
</dbReference>
<feature type="compositionally biased region" description="Polar residues" evidence="19">
    <location>
        <begin position="194"/>
        <end position="213"/>
    </location>
</feature>
<dbReference type="InterPro" id="IPR009010">
    <property type="entry name" value="Asp_de-COase-like_dom_sf"/>
</dbReference>
<feature type="region of interest" description="Disordered" evidence="19">
    <location>
        <begin position="770"/>
        <end position="793"/>
    </location>
</feature>
<dbReference type="CDD" id="cd19526">
    <property type="entry name" value="RecA-like_PEX1_r2"/>
    <property type="match status" value="1"/>
</dbReference>
<dbReference type="FunFam" id="3.40.50.300:FF:000149">
    <property type="entry name" value="Nuclear valosin-containing protein-like"/>
    <property type="match status" value="1"/>
</dbReference>
<keyword evidence="5" id="KW-0962">Peroxisome biogenesis</keyword>
<keyword evidence="9" id="KW-0067">ATP-binding</keyword>
<feature type="region of interest" description="Disordered" evidence="19">
    <location>
        <begin position="861"/>
        <end position="987"/>
    </location>
</feature>
<evidence type="ECO:0000313" key="21">
    <source>
        <dbReference type="EMBL" id="KAF4620332.1"/>
    </source>
</evidence>
<dbReference type="GO" id="GO:0005778">
    <property type="term" value="C:peroxisomal membrane"/>
    <property type="evidence" value="ECO:0007669"/>
    <property type="project" value="UniProtKB-SubCell"/>
</dbReference>
<feature type="region of interest" description="Disordered" evidence="19">
    <location>
        <begin position="2221"/>
        <end position="2245"/>
    </location>
</feature>
<organism evidence="21 22">
    <name type="scientific">Agrocybe pediades</name>
    <dbReference type="NCBI Taxonomy" id="84607"/>
    <lineage>
        <taxon>Eukaryota</taxon>
        <taxon>Fungi</taxon>
        <taxon>Dikarya</taxon>
        <taxon>Basidiomycota</taxon>
        <taxon>Agaricomycotina</taxon>
        <taxon>Agaricomycetes</taxon>
        <taxon>Agaricomycetidae</taxon>
        <taxon>Agaricales</taxon>
        <taxon>Agaricineae</taxon>
        <taxon>Strophariaceae</taxon>
        <taxon>Agrocybe</taxon>
    </lineage>
</organism>
<comment type="catalytic activity">
    <reaction evidence="16">
        <text>ATP + H2O = ADP + phosphate + H(+)</text>
        <dbReference type="Rhea" id="RHEA:13065"/>
        <dbReference type="ChEBI" id="CHEBI:15377"/>
        <dbReference type="ChEBI" id="CHEBI:15378"/>
        <dbReference type="ChEBI" id="CHEBI:30616"/>
        <dbReference type="ChEBI" id="CHEBI:43474"/>
        <dbReference type="ChEBI" id="CHEBI:456216"/>
    </reaction>
    <physiologicalReaction direction="left-to-right" evidence="16">
        <dbReference type="Rhea" id="RHEA:13066"/>
    </physiologicalReaction>
</comment>
<feature type="compositionally biased region" description="Polar residues" evidence="19">
    <location>
        <begin position="358"/>
        <end position="369"/>
    </location>
</feature>
<dbReference type="Pfam" id="PF00004">
    <property type="entry name" value="AAA"/>
    <property type="match status" value="2"/>
</dbReference>
<name>A0A8H4R202_9AGAR</name>
<feature type="compositionally biased region" description="Polar residues" evidence="19">
    <location>
        <begin position="431"/>
        <end position="444"/>
    </location>
</feature>
<evidence type="ECO:0000256" key="8">
    <source>
        <dbReference type="ARBA" id="ARBA00022801"/>
    </source>
</evidence>
<evidence type="ECO:0000256" key="14">
    <source>
        <dbReference type="ARBA" id="ARBA00034532"/>
    </source>
</evidence>
<feature type="compositionally biased region" description="Polar residues" evidence="19">
    <location>
        <begin position="2221"/>
        <end position="2232"/>
    </location>
</feature>
<dbReference type="GO" id="GO:0016887">
    <property type="term" value="F:ATP hydrolysis activity"/>
    <property type="evidence" value="ECO:0007669"/>
    <property type="project" value="InterPro"/>
</dbReference>
<feature type="compositionally biased region" description="Basic and acidic residues" evidence="19">
    <location>
        <begin position="343"/>
        <end position="355"/>
    </location>
</feature>
<feature type="compositionally biased region" description="Acidic residues" evidence="19">
    <location>
        <begin position="608"/>
        <end position="628"/>
    </location>
</feature>
<dbReference type="InterPro" id="IPR003960">
    <property type="entry name" value="ATPase_AAA_CS"/>
</dbReference>
<protein>
    <recommendedName>
        <fullName evidence="14">Peroxisomal ATPase PEX1</fullName>
    </recommendedName>
    <alternativeName>
        <fullName evidence="13">Peroxin-1</fullName>
    </alternativeName>
</protein>
<dbReference type="PANTHER" id="PTHR23077">
    <property type="entry name" value="AAA-FAMILY ATPASE"/>
    <property type="match status" value="1"/>
</dbReference>
<feature type="domain" description="AAA+ ATPase" evidence="20">
    <location>
        <begin position="1979"/>
        <end position="2115"/>
    </location>
</feature>
<dbReference type="InterPro" id="IPR002110">
    <property type="entry name" value="Ankyrin_rpt"/>
</dbReference>
<evidence type="ECO:0000256" key="18">
    <source>
        <dbReference type="PROSITE-ProRule" id="PRU00023"/>
    </source>
</evidence>
<feature type="region of interest" description="Disordered" evidence="19">
    <location>
        <begin position="431"/>
        <end position="630"/>
    </location>
</feature>
<feature type="compositionally biased region" description="Low complexity" evidence="19">
    <location>
        <begin position="468"/>
        <end position="479"/>
    </location>
</feature>
<keyword evidence="7" id="KW-0547">Nucleotide-binding</keyword>
<keyword evidence="8" id="KW-0378">Hydrolase</keyword>
<dbReference type="Gene3D" id="3.10.330.10">
    <property type="match status" value="1"/>
</dbReference>
<feature type="compositionally biased region" description="Polar residues" evidence="19">
    <location>
        <begin position="407"/>
        <end position="416"/>
    </location>
</feature>
<evidence type="ECO:0000256" key="4">
    <source>
        <dbReference type="ARBA" id="ARBA00022490"/>
    </source>
</evidence>
<evidence type="ECO:0000256" key="2">
    <source>
        <dbReference type="ARBA" id="ARBA00006914"/>
    </source>
</evidence>
<dbReference type="InterPro" id="IPR041569">
    <property type="entry name" value="AAA_lid_3"/>
</dbReference>
<evidence type="ECO:0000256" key="1">
    <source>
        <dbReference type="ARBA" id="ARBA00004514"/>
    </source>
</evidence>
<evidence type="ECO:0000256" key="6">
    <source>
        <dbReference type="ARBA" id="ARBA00022737"/>
    </source>
</evidence>
<dbReference type="Gene3D" id="3.40.50.300">
    <property type="entry name" value="P-loop containing nucleotide triphosphate hydrolases"/>
    <property type="match status" value="2"/>
</dbReference>
<feature type="region of interest" description="Disordered" evidence="19">
    <location>
        <begin position="321"/>
        <end position="417"/>
    </location>
</feature>
<feature type="region of interest" description="Disordered" evidence="19">
    <location>
        <begin position="1002"/>
        <end position="1038"/>
    </location>
</feature>
<evidence type="ECO:0000256" key="15">
    <source>
        <dbReference type="ARBA" id="ARBA00046271"/>
    </source>
</evidence>
<evidence type="ECO:0000256" key="3">
    <source>
        <dbReference type="ARBA" id="ARBA00022448"/>
    </source>
</evidence>
<dbReference type="PROSITE" id="PS50088">
    <property type="entry name" value="ANK_REPEAT"/>
    <property type="match status" value="2"/>
</dbReference>
<dbReference type="InterPro" id="IPR036770">
    <property type="entry name" value="Ankyrin_rpt-contain_sf"/>
</dbReference>
<dbReference type="SUPFAM" id="SSF48403">
    <property type="entry name" value="Ankyrin repeat"/>
    <property type="match status" value="1"/>
</dbReference>
<gene>
    <name evidence="21" type="ORF">D9613_000356</name>
</gene>
<reference evidence="21 22" key="1">
    <citation type="submission" date="2019-12" db="EMBL/GenBank/DDBJ databases">
        <authorList>
            <person name="Floudas D."/>
            <person name="Bentzer J."/>
            <person name="Ahren D."/>
            <person name="Johansson T."/>
            <person name="Persson P."/>
            <person name="Tunlid A."/>
        </authorList>
    </citation>
    <scope>NUCLEOTIDE SEQUENCE [LARGE SCALE GENOMIC DNA]</scope>
    <source>
        <strain evidence="21 22">CBS 102.39</strain>
    </source>
</reference>
<feature type="compositionally biased region" description="Basic residues" evidence="19">
    <location>
        <begin position="910"/>
        <end position="919"/>
    </location>
</feature>
<comment type="caution">
    <text evidence="21">The sequence shown here is derived from an EMBL/GenBank/DDBJ whole genome shotgun (WGS) entry which is preliminary data.</text>
</comment>
<dbReference type="SMART" id="SM00382">
    <property type="entry name" value="AAA"/>
    <property type="match status" value="2"/>
</dbReference>
<accession>A0A8H4R202</accession>
<feature type="region of interest" description="Disordered" evidence="19">
    <location>
        <begin position="157"/>
        <end position="182"/>
    </location>
</feature>
<dbReference type="EMBL" id="JAACJL010000015">
    <property type="protein sequence ID" value="KAF4620332.1"/>
    <property type="molecule type" value="Genomic_DNA"/>
</dbReference>
<feature type="region of interest" description="Disordered" evidence="19">
    <location>
        <begin position="682"/>
        <end position="753"/>
    </location>
</feature>
<feature type="compositionally biased region" description="Polar residues" evidence="19">
    <location>
        <begin position="718"/>
        <end position="740"/>
    </location>
</feature>
<evidence type="ECO:0000256" key="13">
    <source>
        <dbReference type="ARBA" id="ARBA00032509"/>
    </source>
</evidence>
<evidence type="ECO:0000256" key="11">
    <source>
        <dbReference type="ARBA" id="ARBA00023136"/>
    </source>
</evidence>
<evidence type="ECO:0000256" key="16">
    <source>
        <dbReference type="ARBA" id="ARBA00048778"/>
    </source>
</evidence>
<keyword evidence="18" id="KW-0040">ANK repeat</keyword>
<feature type="domain" description="AAA+ ATPase" evidence="20">
    <location>
        <begin position="1747"/>
        <end position="1907"/>
    </location>
</feature>
<feature type="region of interest" description="Disordered" evidence="19">
    <location>
        <begin position="1617"/>
        <end position="1654"/>
    </location>
</feature>
<dbReference type="FunFam" id="1.10.8.60:FF:000105">
    <property type="entry name" value="PeRoXisome assembly factor"/>
    <property type="match status" value="1"/>
</dbReference>
<comment type="similarity">
    <text evidence="2">Belongs to the AAA ATPase family.</text>
</comment>
<sequence length="2329" mass="250923">MFVPSLGLHAAAATGNVGLVKFALNNGQPVNSVLDGVLPLHAACAGGNLQVVKLLIDHGADVNAPRLPRKYSYDKNRDSSAPIIGSSGSTPLHFAAANGNTEVVRLLLLHGAHADRPDKHGITPEALAQQNGWVECATVLRDWIINKDRDLREREGITGNVQTSPSQSNLDISSSPSPRRRLHVKQSIDTALNMLKNTDSSTKVTNTNQSSTPPASPMKSFGEYTFYPNNSATLPPVESGSRRPSLPHVLDDVSRGRKFSTASSPATARSRRPRSVGTDGEDDTPDRQQEVIHPVYGRGGAARRLGSKYSLLSLFKKAHSGDGTGENAGSQGSSTSALPLSRTDSRGDQAGHNDIVEPSTSASTPSILSAVSRVASKVHRGSDASLKGRPTPPIPPQPTNAPPLPRKSSSNFQTPPKHTVPLAIELHMALAQQQAHRNRSNSSSRPEDDGEKFKPSSPLARLNSKLLGGNRNRSASSGSMPIPDALPEESGTSFHGPNTDNDSGKPSPSPRPGILKAHNRTNSSGQGSPINARTLRFDSASNADPHAERKGSVRASPGSGPVALRPCNSTGSLSKLRNEGGGEDNISKRTTDVTLLAPTDGNAQQESQPDDGDLEEDNYGQPIGDEELQGTSNYPSILLQRQRGNSFASSESSLSPILSNDTADAPTMSVLNAEFPFSINRPPSFTEEPAEGIISSPDHLNVPILSDSRGRGDSLSSNSTADSRNHTLSGSSSSGPNVTVASPGMSDSYLLHSGHIDPTTIRKTDLSIDPEAANKPYNGSVVKPSSALSASRPAHSPIDIDFRSVSSHAQAEALVERARQEALEIANSQDASPPSGGLGRTPLSARLAAYGESLALERKLREQKENESLSKDRSPGQTTSNDFLPLHSPPRPRPRDGIERQLSLENKAGSPRRKRRPRDPRRPSTADGVSSSKPDTFFPERTVSHQSSHSTSESSASPELLQATNVDQPSSAVNRIPTPQPSSSMLPLEGIRASTPIIPFSDDSLSRVDSNDAVDTETDSIPTSSTHKPAPAALSKREQVRSSAKKLTKMGIPVADQAAAASRAVPTIASAAPTKRFGLNSIMYIAQIIAYVFTTRSRRITVEVGHLTTKLIRGGPSRKDPHRLKNAPTLQSSPSLLVTNMPEAAIDPNGPPADAKLIPFPPDLLPVDHQKQIVRIRTCLIAWIMAWEEEEEAKGDKAAQEALAKATEDLAGLQVDPPYAFDPPPPYKFRSVLLSCIKCYWMALVKSLSEAEKAELGMRLDLVPPIGDRVPKFDGKKCVEKPGELNQREYEGIMRVTNMVIVQLTSNEVETETRERMPKRAHIHFVSLRSSLVNLPISIYGPLVERSVRPQHLAVHLTLVADGAKKSSQERKEAYVGWTGMASASSLAHFNAGQSSEGGFETVEIDPQYGQGLGFAQGDIVEIGLLRDLPPAKTVGTEPLTSDDWEIIEIHASHVESTLLSQVRVAKVGQEIDVWVLGRTRVRLRVTSVDPPTKGNASLLTTNTEVSIAPKLHRRKDKEPPKSVSNGHATTNGIAKATEQNAKNGSQKTSSNALSSVLRVLPSKLVENLEAFDHDGPELLAVVSPRTLKTLRSEHAKSTIELAGAFYRGTYKVLSGPANPSSTSMTPETEPSAKFLNPGSQPSQSSGLEKTPSSPNEIFIGAMNNIPEGHIVYYALPEGVAEWDLARVSLSLDDDHLVVKGAVQSKTASSTSRPPNFLAGVDDLLERGKKYCIREMYMHSMVQSVHGLSGLLVTGRSGAGKTSIVQSIAKAIQEDPRTLSYTHYVDASKLAEQPVSAVKAQFNFWFDTCAWRRPSVLVLDNLDKLLSAEVEVKPPNKDARRDNNATSPKILSRLVQDRLAEAKDIIQDPDAPINFAELSTQTEGYSATDLKDLVSRAMHQVAMKTNGLSPPTKLRLSQADFAAGQVGFVPLSLRDVKLEKFDVAWSDIGGLYETRRMLRETLEWPTKYGPIFKQSPLRLRSGLLLYGYPGCGKTLLASAVAKECGLNFISVKGPEILNKYIGASEKSVRDLFERASAAKPCVLFFDEFDSIAPKRGHDSTGVTDRVVNQMLTQMDGAEGLDGVYVLAATSRPDLIDSALLRPGRLDKSLLCNIPDFDERVDILKAVSKKMTVSPTVNFDEIAEKTEGFSGADLQALLYNAHLDVIHNSISETSNAPSAGKQKDDEMPLRYTTLGGSSNGTVLSKAEEMALQRRLRRILVNSASNKGSLQSGNKVEPEKKKQNAASGKLTCIRMKYDRRISSKPLNQPVHLSQQKNVFVSAECDPPVSFILTSIPLLTSHFSYQDFISDRSGNLPVPPDAGGIGHRATLG</sequence>
<dbReference type="InterPro" id="IPR015342">
    <property type="entry name" value="PEX1-N_C-lobe"/>
</dbReference>
<dbReference type="InterPro" id="IPR003593">
    <property type="entry name" value="AAA+_ATPase"/>
</dbReference>
<dbReference type="Gene3D" id="1.25.40.20">
    <property type="entry name" value="Ankyrin repeat-containing domain"/>
    <property type="match status" value="1"/>
</dbReference>
<feature type="compositionally biased region" description="Polar residues" evidence="19">
    <location>
        <begin position="520"/>
        <end position="531"/>
    </location>
</feature>
<evidence type="ECO:0000256" key="12">
    <source>
        <dbReference type="ARBA" id="ARBA00023140"/>
    </source>
</evidence>
<keyword evidence="22" id="KW-1185">Reference proteome</keyword>
<feature type="compositionally biased region" description="Basic and acidic residues" evidence="19">
    <location>
        <begin position="445"/>
        <end position="454"/>
    </location>
</feature>
<keyword evidence="4" id="KW-0963">Cytoplasm</keyword>
<dbReference type="Pfam" id="PF12796">
    <property type="entry name" value="Ank_2"/>
    <property type="match status" value="2"/>
</dbReference>
<evidence type="ECO:0000256" key="17">
    <source>
        <dbReference type="ARBA" id="ARBA00064205"/>
    </source>
</evidence>
<evidence type="ECO:0000256" key="5">
    <source>
        <dbReference type="ARBA" id="ARBA00022593"/>
    </source>
</evidence>
<keyword evidence="11" id="KW-0472">Membrane</keyword>
<feature type="region of interest" description="Disordered" evidence="19">
    <location>
        <begin position="194"/>
        <end position="299"/>
    </location>
</feature>
<dbReference type="InterPro" id="IPR029067">
    <property type="entry name" value="CDC48_domain_2-like_sf"/>
</dbReference>
<evidence type="ECO:0000313" key="22">
    <source>
        <dbReference type="Proteomes" id="UP000521872"/>
    </source>
</evidence>
<keyword evidence="6" id="KW-0677">Repeat</keyword>
<keyword evidence="3" id="KW-0813">Transport</keyword>
<feature type="compositionally biased region" description="Polar residues" evidence="19">
    <location>
        <begin position="1638"/>
        <end position="1654"/>
    </location>
</feature>
<evidence type="ECO:0000256" key="9">
    <source>
        <dbReference type="ARBA" id="ARBA00022840"/>
    </source>
</evidence>
<dbReference type="SUPFAM" id="SSF54585">
    <property type="entry name" value="Cdc48 domain 2-like"/>
    <property type="match status" value="1"/>
</dbReference>
<dbReference type="GO" id="GO:0005829">
    <property type="term" value="C:cytosol"/>
    <property type="evidence" value="ECO:0007669"/>
    <property type="project" value="UniProtKB-SubCell"/>
</dbReference>
<feature type="compositionally biased region" description="Basic and acidic residues" evidence="19">
    <location>
        <begin position="576"/>
        <end position="591"/>
    </location>
</feature>
<comment type="subunit">
    <text evidence="17">Interacts with PEX6; forming the PEX1-PEX6 AAA ATPase complex, which is composed of a heterohexamer formed by a trimer of PEX1-PEX6 dimers.</text>
</comment>
<dbReference type="SUPFAM" id="SSF52540">
    <property type="entry name" value="P-loop containing nucleoside triphosphate hydrolases"/>
    <property type="match status" value="2"/>
</dbReference>
<comment type="subcellular location">
    <subcellularLocation>
        <location evidence="1">Cytoplasm</location>
        <location evidence="1">Cytosol</location>
    </subcellularLocation>
    <subcellularLocation>
        <location evidence="15">Peroxisome membrane</location>
    </subcellularLocation>
</comment>
<dbReference type="PROSITE" id="PS00674">
    <property type="entry name" value="AAA"/>
    <property type="match status" value="1"/>
</dbReference>
<feature type="repeat" description="ANK" evidence="18">
    <location>
        <begin position="87"/>
        <end position="119"/>
    </location>
</feature>
<feature type="region of interest" description="Disordered" evidence="19">
    <location>
        <begin position="1510"/>
        <end position="1531"/>
    </location>
</feature>
<dbReference type="InterPro" id="IPR027417">
    <property type="entry name" value="P-loop_NTPase"/>
</dbReference>
<evidence type="ECO:0000256" key="19">
    <source>
        <dbReference type="SAM" id="MobiDB-lite"/>
    </source>
</evidence>
<dbReference type="Pfam" id="PF09262">
    <property type="entry name" value="PEX-1N"/>
    <property type="match status" value="1"/>
</dbReference>
<dbReference type="SMART" id="SM00248">
    <property type="entry name" value="ANK"/>
    <property type="match status" value="3"/>
</dbReference>
<feature type="compositionally biased region" description="Polar residues" evidence="19">
    <location>
        <begin position="962"/>
        <end position="973"/>
    </location>
</feature>
<feature type="region of interest" description="Disordered" evidence="19">
    <location>
        <begin position="2171"/>
        <end position="2193"/>
    </location>
</feature>
<dbReference type="Proteomes" id="UP000521872">
    <property type="component" value="Unassembled WGS sequence"/>
</dbReference>
<keyword evidence="12" id="KW-0576">Peroxisome</keyword>
<feature type="compositionally biased region" description="Low complexity" evidence="19">
    <location>
        <begin position="944"/>
        <end position="957"/>
    </location>
</feature>
<evidence type="ECO:0000256" key="7">
    <source>
        <dbReference type="ARBA" id="ARBA00022741"/>
    </source>
</evidence>
<keyword evidence="10" id="KW-0653">Protein transport</keyword>